<dbReference type="Gene3D" id="4.10.60.10">
    <property type="entry name" value="Zinc finger, CCHC-type"/>
    <property type="match status" value="1"/>
</dbReference>
<dbReference type="Pfam" id="PF00098">
    <property type="entry name" value="zf-CCHC"/>
    <property type="match status" value="1"/>
</dbReference>
<gene>
    <name evidence="4" type="ORF">R3W88_016441</name>
</gene>
<sequence length="182" mass="20448">MVADMRSRMSLFVARLSRLSNKEGKAAMPIWDMDIARLMIHVQQVKEDKLRNREKFKNKRAKTSGDESGQQKSNMNRSSFQPKRKGPAPSSSSIPAQGNKGEMYRDGSTGYFKCGQNGHFMRECPENRQGNGNGGNRAQSSSDAPPELHLEELLQGQVEDQTIFMLSLVTKSKRILQMLSLV</sequence>
<comment type="caution">
    <text evidence="4">The sequence shown here is derived from an EMBL/GenBank/DDBJ whole genome shotgun (WGS) entry which is preliminary data.</text>
</comment>
<dbReference type="EMBL" id="JAWPEI010000008">
    <property type="protein sequence ID" value="KAK4718103.1"/>
    <property type="molecule type" value="Genomic_DNA"/>
</dbReference>
<dbReference type="AlphaFoldDB" id="A0AAV9KXJ5"/>
<feature type="domain" description="CCHC-type" evidence="3">
    <location>
        <begin position="112"/>
        <end position="126"/>
    </location>
</feature>
<dbReference type="GO" id="GO:0003676">
    <property type="term" value="F:nucleic acid binding"/>
    <property type="evidence" value="ECO:0007669"/>
    <property type="project" value="InterPro"/>
</dbReference>
<evidence type="ECO:0000256" key="2">
    <source>
        <dbReference type="SAM" id="MobiDB-lite"/>
    </source>
</evidence>
<accession>A0AAV9KXJ5</accession>
<organism evidence="4 5">
    <name type="scientific">Solanum pinnatisectum</name>
    <name type="common">tansyleaf nightshade</name>
    <dbReference type="NCBI Taxonomy" id="50273"/>
    <lineage>
        <taxon>Eukaryota</taxon>
        <taxon>Viridiplantae</taxon>
        <taxon>Streptophyta</taxon>
        <taxon>Embryophyta</taxon>
        <taxon>Tracheophyta</taxon>
        <taxon>Spermatophyta</taxon>
        <taxon>Magnoliopsida</taxon>
        <taxon>eudicotyledons</taxon>
        <taxon>Gunneridae</taxon>
        <taxon>Pentapetalae</taxon>
        <taxon>asterids</taxon>
        <taxon>lamiids</taxon>
        <taxon>Solanales</taxon>
        <taxon>Solanaceae</taxon>
        <taxon>Solanoideae</taxon>
        <taxon>Solaneae</taxon>
        <taxon>Solanum</taxon>
    </lineage>
</organism>
<dbReference type="PROSITE" id="PS50158">
    <property type="entry name" value="ZF_CCHC"/>
    <property type="match status" value="1"/>
</dbReference>
<dbReference type="GO" id="GO:0008270">
    <property type="term" value="F:zinc ion binding"/>
    <property type="evidence" value="ECO:0007669"/>
    <property type="project" value="UniProtKB-KW"/>
</dbReference>
<dbReference type="InterPro" id="IPR001878">
    <property type="entry name" value="Znf_CCHC"/>
</dbReference>
<keyword evidence="1" id="KW-0862">Zinc</keyword>
<keyword evidence="1" id="KW-0479">Metal-binding</keyword>
<feature type="compositionally biased region" description="Polar residues" evidence="2">
    <location>
        <begin position="66"/>
        <end position="81"/>
    </location>
</feature>
<name>A0AAV9KXJ5_9SOLN</name>
<feature type="region of interest" description="Disordered" evidence="2">
    <location>
        <begin position="50"/>
        <end position="107"/>
    </location>
</feature>
<keyword evidence="1" id="KW-0863">Zinc-finger</keyword>
<dbReference type="SUPFAM" id="SSF57756">
    <property type="entry name" value="Retrovirus zinc finger-like domains"/>
    <property type="match status" value="1"/>
</dbReference>
<evidence type="ECO:0000313" key="5">
    <source>
        <dbReference type="Proteomes" id="UP001311915"/>
    </source>
</evidence>
<protein>
    <recommendedName>
        <fullName evidence="3">CCHC-type domain-containing protein</fullName>
    </recommendedName>
</protein>
<dbReference type="InterPro" id="IPR036875">
    <property type="entry name" value="Znf_CCHC_sf"/>
</dbReference>
<evidence type="ECO:0000259" key="3">
    <source>
        <dbReference type="PROSITE" id="PS50158"/>
    </source>
</evidence>
<evidence type="ECO:0000313" key="4">
    <source>
        <dbReference type="EMBL" id="KAK4718103.1"/>
    </source>
</evidence>
<keyword evidence="5" id="KW-1185">Reference proteome</keyword>
<evidence type="ECO:0000256" key="1">
    <source>
        <dbReference type="PROSITE-ProRule" id="PRU00047"/>
    </source>
</evidence>
<dbReference type="Proteomes" id="UP001311915">
    <property type="component" value="Unassembled WGS sequence"/>
</dbReference>
<proteinExistence type="predicted"/>
<feature type="region of interest" description="Disordered" evidence="2">
    <location>
        <begin position="122"/>
        <end position="145"/>
    </location>
</feature>
<reference evidence="4 5" key="1">
    <citation type="submission" date="2023-10" db="EMBL/GenBank/DDBJ databases">
        <title>Genome-Wide Identification Analysis in wild type Solanum Pinnatisectum Reveals Some Genes Defensing Phytophthora Infestans.</title>
        <authorList>
            <person name="Sun C."/>
        </authorList>
    </citation>
    <scope>NUCLEOTIDE SEQUENCE [LARGE SCALE GENOMIC DNA]</scope>
    <source>
        <strain evidence="4">LQN</strain>
        <tissue evidence="4">Leaf</tissue>
    </source>
</reference>